<dbReference type="EMBL" id="CP051682">
    <property type="protein sequence ID" value="QJD96714.1"/>
    <property type="molecule type" value="Genomic_DNA"/>
</dbReference>
<reference evidence="2 3" key="1">
    <citation type="submission" date="2020-04" db="EMBL/GenBank/DDBJ databases">
        <title>Genome sequencing of novel species.</title>
        <authorList>
            <person name="Heo J."/>
            <person name="Kim S.-J."/>
            <person name="Kim J.-S."/>
            <person name="Hong S.-B."/>
            <person name="Kwon S.-W."/>
        </authorList>
    </citation>
    <scope>NUCLEOTIDE SEQUENCE [LARGE SCALE GENOMIC DNA]</scope>
    <source>
        <strain evidence="2 3">F39-2</strain>
    </source>
</reference>
<keyword evidence="3" id="KW-1185">Reference proteome</keyword>
<proteinExistence type="predicted"/>
<sequence>MNKRLLGQVLLLLAILLHISSASRGQGTPPEYKSGVAIKFRDTTKYIKFLTWATFWGRHTDANPGTAINGIPQKGWNDFSLRQFRFLTYSQLSDRYLVLADIGIDNQTFSSGGTPGGGSTGNGGATYGGTLGKKPGIYLHDLWNEYAVVPDKDRATQKANFASLYIGTGLHYWMGISRMTSSSSASYLALDVPLYNWPLVDLSDQFARQLGVYVKGNIGPVAYRWAVNKPFTVLSTPTAYPKGAPDSSYAVDNNATGKLSTTGYAAWQFLDKENYLLPYTTGTYIGTMRVFNIGAGYYATPEGTVTQANNTATSPLIRHSITLWAVDAFADLPFGGTRQNWAFTGYTVYYHYNFGPNYLRTGSIMNANVSADAGYMGNVSQAGYGNLAPLIGTGESWFTQAGLLLPKTLLNSRTRLQAFGEYSLQQFDRYGSAKFTYWSAGGNIYLDGHHARISFKYQTRPIVVDNRQDASKGTFIIATQVYL</sequence>
<accession>A0A7L5E4Q6</accession>
<protein>
    <submittedName>
        <fullName evidence="2">Porin</fullName>
    </submittedName>
</protein>
<gene>
    <name evidence="2" type="ORF">HH214_12945</name>
</gene>
<feature type="signal peptide" evidence="1">
    <location>
        <begin position="1"/>
        <end position="24"/>
    </location>
</feature>
<dbReference type="Proteomes" id="UP000503278">
    <property type="component" value="Chromosome"/>
</dbReference>
<feature type="chain" id="PRO_5029756816" evidence="1">
    <location>
        <begin position="25"/>
        <end position="483"/>
    </location>
</feature>
<dbReference type="KEGG" id="mrob:HH214_12945"/>
<organism evidence="2 3">
    <name type="scientific">Mucilaginibacter robiniae</name>
    <dbReference type="NCBI Taxonomy" id="2728022"/>
    <lineage>
        <taxon>Bacteria</taxon>
        <taxon>Pseudomonadati</taxon>
        <taxon>Bacteroidota</taxon>
        <taxon>Sphingobacteriia</taxon>
        <taxon>Sphingobacteriales</taxon>
        <taxon>Sphingobacteriaceae</taxon>
        <taxon>Mucilaginibacter</taxon>
    </lineage>
</organism>
<evidence type="ECO:0000313" key="3">
    <source>
        <dbReference type="Proteomes" id="UP000503278"/>
    </source>
</evidence>
<evidence type="ECO:0000256" key="1">
    <source>
        <dbReference type="SAM" id="SignalP"/>
    </source>
</evidence>
<dbReference type="RefSeq" id="WP_169608270.1">
    <property type="nucleotide sequence ID" value="NZ_CP051682.1"/>
</dbReference>
<evidence type="ECO:0000313" key="2">
    <source>
        <dbReference type="EMBL" id="QJD96714.1"/>
    </source>
</evidence>
<dbReference type="AlphaFoldDB" id="A0A7L5E4Q6"/>
<keyword evidence="1" id="KW-0732">Signal</keyword>
<name>A0A7L5E4Q6_9SPHI</name>